<dbReference type="Proteomes" id="UP000627538">
    <property type="component" value="Unassembled WGS sequence"/>
</dbReference>
<proteinExistence type="predicted"/>
<dbReference type="SUPFAM" id="SSF54001">
    <property type="entry name" value="Cysteine proteinases"/>
    <property type="match status" value="1"/>
</dbReference>
<dbReference type="InterPro" id="IPR004134">
    <property type="entry name" value="Peptidase_C1B"/>
</dbReference>
<keyword evidence="2" id="KW-0378">Hydrolase</keyword>
<dbReference type="GO" id="GO:0009636">
    <property type="term" value="P:response to toxic substance"/>
    <property type="evidence" value="ECO:0007669"/>
    <property type="project" value="TreeGrafter"/>
</dbReference>
<evidence type="ECO:0000256" key="3">
    <source>
        <dbReference type="ARBA" id="ARBA00022807"/>
    </source>
</evidence>
<accession>A0A8I0GAM7</accession>
<dbReference type="GO" id="GO:0070005">
    <property type="term" value="F:cysteine-type aminopeptidase activity"/>
    <property type="evidence" value="ECO:0007669"/>
    <property type="project" value="InterPro"/>
</dbReference>
<comment type="caution">
    <text evidence="4">The sequence shown here is derived from an EMBL/GenBank/DDBJ whole genome shotgun (WGS) entry which is preliminary data.</text>
</comment>
<evidence type="ECO:0000313" key="5">
    <source>
        <dbReference type="Proteomes" id="UP000627538"/>
    </source>
</evidence>
<organism evidence="4 5">
    <name type="scientific">Nanchangia anserum</name>
    <dbReference type="NCBI Taxonomy" id="2692125"/>
    <lineage>
        <taxon>Bacteria</taxon>
        <taxon>Bacillati</taxon>
        <taxon>Actinomycetota</taxon>
        <taxon>Actinomycetes</taxon>
        <taxon>Actinomycetales</taxon>
        <taxon>Actinomycetaceae</taxon>
        <taxon>Nanchangia</taxon>
    </lineage>
</organism>
<sequence length="210" mass="23462">MFHRIGPTSPREFFADYIGEAELDKRIVIGCDPRPEHPVGRVLTVPFYRSVSEGRAVGLLNVPMDAMASAGIAQLKAGRAVYFSCDVDRDTDREAGIMDPDLYRWDETLTPLGEFPDADRARYAALEPSHAMTFTGVNLADDGTPLTWRVENSWGEKYGRKGIFSMSHSWFVRHMVTCVVEREFIDPAYLSGLDAEPVELAAWDPLFSGV</sequence>
<dbReference type="GO" id="GO:0005737">
    <property type="term" value="C:cytoplasm"/>
    <property type="evidence" value="ECO:0007669"/>
    <property type="project" value="TreeGrafter"/>
</dbReference>
<gene>
    <name evidence="4" type="ORF">H8R10_00585</name>
</gene>
<dbReference type="GO" id="GO:0006508">
    <property type="term" value="P:proteolysis"/>
    <property type="evidence" value="ECO:0007669"/>
    <property type="project" value="UniProtKB-KW"/>
</dbReference>
<keyword evidence="1" id="KW-0645">Protease</keyword>
<dbReference type="GO" id="GO:0043418">
    <property type="term" value="P:homocysteine catabolic process"/>
    <property type="evidence" value="ECO:0007669"/>
    <property type="project" value="TreeGrafter"/>
</dbReference>
<dbReference type="EMBL" id="JACRUO010000001">
    <property type="protein sequence ID" value="MBD3688741.1"/>
    <property type="molecule type" value="Genomic_DNA"/>
</dbReference>
<evidence type="ECO:0000313" key="4">
    <source>
        <dbReference type="EMBL" id="MBD3688741.1"/>
    </source>
</evidence>
<evidence type="ECO:0000256" key="1">
    <source>
        <dbReference type="ARBA" id="ARBA00022670"/>
    </source>
</evidence>
<dbReference type="Gene3D" id="3.90.70.10">
    <property type="entry name" value="Cysteine proteinases"/>
    <property type="match status" value="1"/>
</dbReference>
<name>A0A8I0GAM7_9ACTO</name>
<protein>
    <recommendedName>
        <fullName evidence="6">Peptidase C1A papain C-terminal domain-containing protein</fullName>
    </recommendedName>
</protein>
<dbReference type="AlphaFoldDB" id="A0A8I0GAM7"/>
<evidence type="ECO:0008006" key="6">
    <source>
        <dbReference type="Google" id="ProtNLM"/>
    </source>
</evidence>
<dbReference type="InterPro" id="IPR038765">
    <property type="entry name" value="Papain-like_cys_pep_sf"/>
</dbReference>
<dbReference type="Pfam" id="PF03051">
    <property type="entry name" value="Peptidase_C1_2"/>
    <property type="match status" value="1"/>
</dbReference>
<evidence type="ECO:0000256" key="2">
    <source>
        <dbReference type="ARBA" id="ARBA00022801"/>
    </source>
</evidence>
<dbReference type="PANTHER" id="PTHR10363:SF2">
    <property type="entry name" value="BLEOMYCIN HYDROLASE"/>
    <property type="match status" value="1"/>
</dbReference>
<keyword evidence="5" id="KW-1185">Reference proteome</keyword>
<keyword evidence="3" id="KW-0788">Thiol protease</keyword>
<dbReference type="PANTHER" id="PTHR10363">
    <property type="entry name" value="BLEOMYCIN HYDROLASE"/>
    <property type="match status" value="1"/>
</dbReference>
<reference evidence="4 5" key="1">
    <citation type="submission" date="2020-08" db="EMBL/GenBank/DDBJ databases">
        <title>Winkia gen. nov., sp. nov., isolated from faeces of the Anser albifrons in China.</title>
        <authorList>
            <person name="Liu Q."/>
        </authorList>
    </citation>
    <scope>NUCLEOTIDE SEQUENCE [LARGE SCALE GENOMIC DNA]</scope>
    <source>
        <strain evidence="4 5">C62</strain>
    </source>
</reference>